<keyword evidence="1" id="KW-1133">Transmembrane helix</keyword>
<accession>A0ABY8UV21</accession>
<dbReference type="Pfam" id="PF19700">
    <property type="entry name" value="DUF6198"/>
    <property type="match status" value="1"/>
</dbReference>
<proteinExistence type="predicted"/>
<sequence>MRIKRVSLYLFGMLITHLGTALSVKSTIGAGFWSAFFVGASHSIGMTPGIWFALSQVIIIFLNAFLAKRKPVWLAFIPILIESVFFDFWLTFALHHVSLSDLPLVFRIGTFICALTIASFGISLYLYTKLPRSPVDQLFVTVSERFHLSLGFSQSIIAATITVLAYLLGGPIGAGTAVSVFLLGPFIQMWVKILSNSKHIRTAQAT</sequence>
<evidence type="ECO:0000313" key="2">
    <source>
        <dbReference type="EMBL" id="WIF97324.1"/>
    </source>
</evidence>
<feature type="transmembrane region" description="Helical" evidence="1">
    <location>
        <begin position="45"/>
        <end position="66"/>
    </location>
</feature>
<feature type="transmembrane region" description="Helical" evidence="1">
    <location>
        <begin position="148"/>
        <end position="168"/>
    </location>
</feature>
<keyword evidence="1" id="KW-0812">Transmembrane</keyword>
<evidence type="ECO:0000313" key="3">
    <source>
        <dbReference type="Proteomes" id="UP001236652"/>
    </source>
</evidence>
<feature type="transmembrane region" description="Helical" evidence="1">
    <location>
        <begin position="174"/>
        <end position="191"/>
    </location>
</feature>
<name>A0ABY8UV21_9BACI</name>
<keyword evidence="1" id="KW-0472">Membrane</keyword>
<dbReference type="PANTHER" id="PTHR40078:SF1">
    <property type="entry name" value="INTEGRAL MEMBRANE PROTEIN"/>
    <property type="match status" value="1"/>
</dbReference>
<dbReference type="EMBL" id="CP126446">
    <property type="protein sequence ID" value="WIF97324.1"/>
    <property type="molecule type" value="Genomic_DNA"/>
</dbReference>
<dbReference type="Proteomes" id="UP001236652">
    <property type="component" value="Chromosome"/>
</dbReference>
<organism evidence="2 3">
    <name type="scientific">Pontibacillus chungwhensis</name>
    <dbReference type="NCBI Taxonomy" id="265426"/>
    <lineage>
        <taxon>Bacteria</taxon>
        <taxon>Bacillati</taxon>
        <taxon>Bacillota</taxon>
        <taxon>Bacilli</taxon>
        <taxon>Bacillales</taxon>
        <taxon>Bacillaceae</taxon>
        <taxon>Pontibacillus</taxon>
    </lineage>
</organism>
<dbReference type="InterPro" id="IPR038750">
    <property type="entry name" value="YczE/YyaS-like"/>
</dbReference>
<feature type="transmembrane region" description="Helical" evidence="1">
    <location>
        <begin position="104"/>
        <end position="127"/>
    </location>
</feature>
<feature type="transmembrane region" description="Helical" evidence="1">
    <location>
        <begin position="73"/>
        <end position="92"/>
    </location>
</feature>
<dbReference type="PANTHER" id="PTHR40078">
    <property type="entry name" value="INTEGRAL MEMBRANE PROTEIN-RELATED"/>
    <property type="match status" value="1"/>
</dbReference>
<evidence type="ECO:0008006" key="4">
    <source>
        <dbReference type="Google" id="ProtNLM"/>
    </source>
</evidence>
<evidence type="ECO:0000256" key="1">
    <source>
        <dbReference type="SAM" id="Phobius"/>
    </source>
</evidence>
<protein>
    <recommendedName>
        <fullName evidence="4">YitT family protein</fullName>
    </recommendedName>
</protein>
<dbReference type="RefSeq" id="WP_231418798.1">
    <property type="nucleotide sequence ID" value="NZ_CP126446.1"/>
</dbReference>
<keyword evidence="3" id="KW-1185">Reference proteome</keyword>
<reference evidence="2 3" key="1">
    <citation type="submission" date="2023-05" db="EMBL/GenBank/DDBJ databases">
        <title>Comparative genomics reveals the evidence of polycyclic aromatic hydrocarbons degradation in moderately halophilic genus Pontibacillus.</title>
        <authorList>
            <person name="Yang H."/>
            <person name="Qian Z."/>
        </authorList>
    </citation>
    <scope>NUCLEOTIDE SEQUENCE [LARGE SCALE GENOMIC DNA]</scope>
    <source>
        <strain evidence="3">HN14</strain>
    </source>
</reference>
<gene>
    <name evidence="2" type="ORF">QNI29_16550</name>
</gene>